<sequence>MNRHFMLIICSRCSQLRALIFTIHSRGRRTPNTLKSDQVRDNKKIRQFIPHYYNKAASKRNWTKFHNPKQKIDNDKENIHKLSNMAVVLFSPSSSLLPKFQPRLSDPSSPPSSPRQPSLEPRSAHTPMEVRSEFTSFPHVLAPIRSLMSNLVSAVE</sequence>
<proteinExistence type="predicted"/>
<dbReference type="Proteomes" id="UP001057402">
    <property type="component" value="Chromosome 2"/>
</dbReference>
<dbReference type="EMBL" id="CM042881">
    <property type="protein sequence ID" value="KAI4386687.1"/>
    <property type="molecule type" value="Genomic_DNA"/>
</dbReference>
<comment type="caution">
    <text evidence="1">The sequence shown here is derived from an EMBL/GenBank/DDBJ whole genome shotgun (WGS) entry which is preliminary data.</text>
</comment>
<evidence type="ECO:0000313" key="2">
    <source>
        <dbReference type="Proteomes" id="UP001057402"/>
    </source>
</evidence>
<organism evidence="1 2">
    <name type="scientific">Melastoma candidum</name>
    <dbReference type="NCBI Taxonomy" id="119954"/>
    <lineage>
        <taxon>Eukaryota</taxon>
        <taxon>Viridiplantae</taxon>
        <taxon>Streptophyta</taxon>
        <taxon>Embryophyta</taxon>
        <taxon>Tracheophyta</taxon>
        <taxon>Spermatophyta</taxon>
        <taxon>Magnoliopsida</taxon>
        <taxon>eudicotyledons</taxon>
        <taxon>Gunneridae</taxon>
        <taxon>Pentapetalae</taxon>
        <taxon>rosids</taxon>
        <taxon>malvids</taxon>
        <taxon>Myrtales</taxon>
        <taxon>Melastomataceae</taxon>
        <taxon>Melastomatoideae</taxon>
        <taxon>Melastomateae</taxon>
        <taxon>Melastoma</taxon>
    </lineage>
</organism>
<reference evidence="2" key="1">
    <citation type="journal article" date="2023" name="Front. Plant Sci.">
        <title>Chromosomal-level genome assembly of Melastoma candidum provides insights into trichome evolution.</title>
        <authorList>
            <person name="Zhong Y."/>
            <person name="Wu W."/>
            <person name="Sun C."/>
            <person name="Zou P."/>
            <person name="Liu Y."/>
            <person name="Dai S."/>
            <person name="Zhou R."/>
        </authorList>
    </citation>
    <scope>NUCLEOTIDE SEQUENCE [LARGE SCALE GENOMIC DNA]</scope>
</reference>
<gene>
    <name evidence="1" type="ORF">MLD38_004598</name>
</gene>
<accession>A0ACB9S7I9</accession>
<name>A0ACB9S7I9_9MYRT</name>
<protein>
    <submittedName>
        <fullName evidence="1">Uncharacterized protein</fullName>
    </submittedName>
</protein>
<keyword evidence="2" id="KW-1185">Reference proteome</keyword>
<evidence type="ECO:0000313" key="1">
    <source>
        <dbReference type="EMBL" id="KAI4386687.1"/>
    </source>
</evidence>